<dbReference type="InterPro" id="IPR010730">
    <property type="entry name" value="HET"/>
</dbReference>
<evidence type="ECO:0000259" key="1">
    <source>
        <dbReference type="Pfam" id="PF06985"/>
    </source>
</evidence>
<dbReference type="Pfam" id="PF06985">
    <property type="entry name" value="HET"/>
    <property type="match status" value="1"/>
</dbReference>
<evidence type="ECO:0000313" key="3">
    <source>
        <dbReference type="Proteomes" id="UP000250266"/>
    </source>
</evidence>
<proteinExistence type="predicted"/>
<sequence length="590" mass="67526">MRNRVHSMIHGSVNTIMSLRANDDAEALKTRSQKCDLCRLLYKPYVDYCPTRPARFKLWRIGGVLKFDQYGTSANLSLVAGKEVAGLPDYLPIGLPNIPVSKSDLQVNLLRQWLTDCDKTHKCRTGKSGFMPTRVIEISGNIKAPKLRLRCWNNETKGSYVALSHQWGDPEKQRRLRTLSSNYKEHLDDIPFDGPKGLPGTFRDAVEITLRLGISYLWIDSLCIIQENDDDWMTESKRMEDVFSNAYFTIAASRAVGMDDGFLKSRPSRTCIPLKSSEGQYYICECIDDFHRDAEEAGLNKRGWVYQERALSTRSIFFTERQVYWECGYGVRCETLTWMKNSKASFLGDPNFPNAALEWNKSMRIRLYETIYKRYSKLALTRPSDRPAAIQGLESRLARTFHTNGKWGIFERFLYRSLLWRHVDGVYMQPIHDDPPGSTRKIPSWSWTAYIGEIDFIDAPLGETHWTEEVDSPFDSDQSAASTVTGRVLSATARRLMSRAGRFLQSSLMFDCAHHQDMYDNSKDSLQPEGLKCIVVGKRKGTSFPSRQDYYVILIIPGPGERRVYERVGVGIVDGRDVEMKEPGERVQIV</sequence>
<gene>
    <name evidence="2" type="ORF">K432DRAFT_127653</name>
</gene>
<keyword evidence="3" id="KW-1185">Reference proteome</keyword>
<dbReference type="OrthoDB" id="4161196at2759"/>
<feature type="domain" description="Heterokaryon incompatibility" evidence="1">
    <location>
        <begin position="160"/>
        <end position="308"/>
    </location>
</feature>
<dbReference type="PANTHER" id="PTHR33112:SF10">
    <property type="entry name" value="TOL"/>
    <property type="match status" value="1"/>
</dbReference>
<dbReference type="AlphaFoldDB" id="A0A8E2E4B8"/>
<reference evidence="2 3" key="1">
    <citation type="journal article" date="2016" name="Nat. Commun.">
        <title>Ectomycorrhizal ecology is imprinted in the genome of the dominant symbiotic fungus Cenococcum geophilum.</title>
        <authorList>
            <consortium name="DOE Joint Genome Institute"/>
            <person name="Peter M."/>
            <person name="Kohler A."/>
            <person name="Ohm R.A."/>
            <person name="Kuo A."/>
            <person name="Krutzmann J."/>
            <person name="Morin E."/>
            <person name="Arend M."/>
            <person name="Barry K.W."/>
            <person name="Binder M."/>
            <person name="Choi C."/>
            <person name="Clum A."/>
            <person name="Copeland A."/>
            <person name="Grisel N."/>
            <person name="Haridas S."/>
            <person name="Kipfer T."/>
            <person name="LaButti K."/>
            <person name="Lindquist E."/>
            <person name="Lipzen A."/>
            <person name="Maire R."/>
            <person name="Meier B."/>
            <person name="Mihaltcheva S."/>
            <person name="Molinier V."/>
            <person name="Murat C."/>
            <person name="Poggeler S."/>
            <person name="Quandt C.A."/>
            <person name="Sperisen C."/>
            <person name="Tritt A."/>
            <person name="Tisserant E."/>
            <person name="Crous P.W."/>
            <person name="Henrissat B."/>
            <person name="Nehls U."/>
            <person name="Egli S."/>
            <person name="Spatafora J.W."/>
            <person name="Grigoriev I.V."/>
            <person name="Martin F.M."/>
        </authorList>
    </citation>
    <scope>NUCLEOTIDE SEQUENCE [LARGE SCALE GENOMIC DNA]</scope>
    <source>
        <strain evidence="2 3">CBS 459.81</strain>
    </source>
</reference>
<evidence type="ECO:0000313" key="2">
    <source>
        <dbReference type="EMBL" id="OCK77152.1"/>
    </source>
</evidence>
<accession>A0A8E2E4B8</accession>
<organism evidence="2 3">
    <name type="scientific">Lepidopterella palustris CBS 459.81</name>
    <dbReference type="NCBI Taxonomy" id="1314670"/>
    <lineage>
        <taxon>Eukaryota</taxon>
        <taxon>Fungi</taxon>
        <taxon>Dikarya</taxon>
        <taxon>Ascomycota</taxon>
        <taxon>Pezizomycotina</taxon>
        <taxon>Dothideomycetes</taxon>
        <taxon>Pleosporomycetidae</taxon>
        <taxon>Mytilinidiales</taxon>
        <taxon>Argynnaceae</taxon>
        <taxon>Lepidopterella</taxon>
    </lineage>
</organism>
<dbReference type="Proteomes" id="UP000250266">
    <property type="component" value="Unassembled WGS sequence"/>
</dbReference>
<name>A0A8E2E4B8_9PEZI</name>
<protein>
    <submittedName>
        <fullName evidence="2">HET-domain-containing protein</fullName>
    </submittedName>
</protein>
<dbReference type="PANTHER" id="PTHR33112">
    <property type="entry name" value="DOMAIN PROTEIN, PUTATIVE-RELATED"/>
    <property type="match status" value="1"/>
</dbReference>
<dbReference type="EMBL" id="KV745150">
    <property type="protein sequence ID" value="OCK77152.1"/>
    <property type="molecule type" value="Genomic_DNA"/>
</dbReference>